<dbReference type="AlphaFoldDB" id="A0A167V5P7"/>
<accession>A0A167V5P7</accession>
<dbReference type="Gene3D" id="3.10.28.10">
    <property type="entry name" value="Homing endonucleases"/>
    <property type="match status" value="2"/>
</dbReference>
<keyword evidence="2" id="KW-0540">Nuclease</keyword>
<dbReference type="InterPro" id="IPR027434">
    <property type="entry name" value="Homing_endonucl"/>
</dbReference>
<keyword evidence="2" id="KW-0378">Hydrolase</keyword>
<sequence length="309" mass="36503">MIYNYQDNIGSSETTRESPSSTFDFTNYLQYHRPEHKWKEDITVTINFLEWFVGFTEGDGCFFSGLEEGRPRLRFTLGQKDAKLIYKIKKRLGFGYVAKDGDIFVFRVDDLKGIQRIQSIFNGNLVLPKKRVQFAAWVNFKPQIQEHTSRLIDKPKLPSLEDAWISGFIEAEGCFYVQLNPRKNKSGFFSIKSHKLTITQRDIHGERAISEHIKQLFKTKTKTYLVKPPSCFRIVMENLKSQEVVVKYLQRFCLLGKKRIAAFRWWRLYLMRQDKGHLLLVNQKKLQRLCRNLNKSQEECFDENHDQLL</sequence>
<dbReference type="PANTHER" id="PTHR36181:SF3">
    <property type="entry name" value="INTRON-ENCODED DNA ENDONUCLEASE AI5 BETA"/>
    <property type="match status" value="1"/>
</dbReference>
<protein>
    <submittedName>
        <fullName evidence="2">Putative LAGLIDADG homing endonuclease</fullName>
    </submittedName>
</protein>
<dbReference type="InterPro" id="IPR004860">
    <property type="entry name" value="LAGLIDADG_dom"/>
</dbReference>
<keyword evidence="2" id="KW-0934">Plastid</keyword>
<feature type="domain" description="Homing endonuclease LAGLIDADG" evidence="1">
    <location>
        <begin position="53"/>
        <end position="138"/>
    </location>
</feature>
<geneLocation type="chloroplast" evidence="2"/>
<organism evidence="2">
    <name type="scientific">Symbiochloris symbiontica</name>
    <dbReference type="NCBI Taxonomy" id="531392"/>
    <lineage>
        <taxon>Eukaryota</taxon>
        <taxon>Viridiplantae</taxon>
        <taxon>Chlorophyta</taxon>
        <taxon>core chlorophytes</taxon>
        <taxon>Trebouxiophyceae</taxon>
        <taxon>Trebouxiales</taxon>
        <taxon>Trebouxiaceae</taxon>
        <taxon>Symbiochloris</taxon>
    </lineage>
</organism>
<dbReference type="InterPro" id="IPR051289">
    <property type="entry name" value="LAGLIDADG_Endonuclease"/>
</dbReference>
<reference evidence="2" key="1">
    <citation type="submission" date="2015-11" db="EMBL/GenBank/DDBJ databases">
        <title>LAGLIDADG homing endonucleases encoded within the chloroplast psbB gene from lichen phycobionts.</title>
        <authorList>
            <person name="Suarez-Lledo C."/>
            <person name="del Campo E.M."/>
            <person name="del Hoyo A."/>
            <person name="Gasulla F."/>
            <person name="Casano L.M."/>
        </authorList>
    </citation>
    <scope>NUCLEOTIDE SEQUENCE</scope>
    <source>
        <strain evidence="2">SAG 27.81</strain>
    </source>
</reference>
<evidence type="ECO:0000313" key="2">
    <source>
        <dbReference type="EMBL" id="ANB66323.1"/>
    </source>
</evidence>
<feature type="domain" description="Homing endonuclease LAGLIDADG" evidence="1">
    <location>
        <begin position="165"/>
        <end position="265"/>
    </location>
</feature>
<dbReference type="GO" id="GO:0005739">
    <property type="term" value="C:mitochondrion"/>
    <property type="evidence" value="ECO:0007669"/>
    <property type="project" value="UniProtKB-ARBA"/>
</dbReference>
<dbReference type="EMBL" id="KU097337">
    <property type="protein sequence ID" value="ANB66323.1"/>
    <property type="molecule type" value="Genomic_DNA"/>
</dbReference>
<proteinExistence type="predicted"/>
<dbReference type="GO" id="GO:0004519">
    <property type="term" value="F:endonuclease activity"/>
    <property type="evidence" value="ECO:0007669"/>
    <property type="project" value="UniProtKB-KW"/>
</dbReference>
<keyword evidence="2" id="KW-0255">Endonuclease</keyword>
<name>A0A167V5P7_9CHLO</name>
<dbReference type="SUPFAM" id="SSF55608">
    <property type="entry name" value="Homing endonucleases"/>
    <property type="match status" value="2"/>
</dbReference>
<dbReference type="PANTHER" id="PTHR36181">
    <property type="entry name" value="INTRON-ENCODED ENDONUCLEASE AI3-RELATED"/>
    <property type="match status" value="1"/>
</dbReference>
<keyword evidence="2" id="KW-0150">Chloroplast</keyword>
<dbReference type="Pfam" id="PF00961">
    <property type="entry name" value="LAGLIDADG_1"/>
    <property type="match status" value="2"/>
</dbReference>
<evidence type="ECO:0000259" key="1">
    <source>
        <dbReference type="Pfam" id="PF00961"/>
    </source>
</evidence>
<gene>
    <name evidence="2" type="primary">psbB</name>
</gene>